<feature type="region of interest" description="Disordered" evidence="2">
    <location>
        <begin position="102"/>
        <end position="145"/>
    </location>
</feature>
<evidence type="ECO:0000256" key="1">
    <source>
        <dbReference type="SAM" id="Coils"/>
    </source>
</evidence>
<evidence type="ECO:0000313" key="4">
    <source>
        <dbReference type="EMBL" id="CAL7941797.1"/>
    </source>
</evidence>
<dbReference type="Proteomes" id="UP001642520">
    <property type="component" value="Unassembled WGS sequence"/>
</dbReference>
<comment type="caution">
    <text evidence="4">The sequence shown here is derived from an EMBL/GenBank/DDBJ whole genome shotgun (WGS) entry which is preliminary data.</text>
</comment>
<reference evidence="4 5" key="1">
    <citation type="submission" date="2024-08" db="EMBL/GenBank/DDBJ databases">
        <authorList>
            <person name="Will J Nash"/>
            <person name="Angela Man"/>
            <person name="Seanna McTaggart"/>
            <person name="Kendall Baker"/>
            <person name="Tom Barker"/>
            <person name="Leah Catchpole"/>
            <person name="Alex Durrant"/>
            <person name="Karim Gharbi"/>
            <person name="Naomi Irish"/>
            <person name="Gemy Kaithakottil"/>
            <person name="Debby Ku"/>
            <person name="Aaliyah Providence"/>
            <person name="Felix Shaw"/>
            <person name="David Swarbreck"/>
            <person name="Chris Watkins"/>
            <person name="Ann M. McCartney"/>
            <person name="Giulio Formenti"/>
            <person name="Alice Mouton"/>
            <person name="Noel Vella"/>
            <person name="Bjorn M von Reumont"/>
            <person name="Adriana Vella"/>
            <person name="Wilfried Haerty"/>
        </authorList>
    </citation>
    <scope>NUCLEOTIDE SEQUENCE [LARGE SCALE GENOMIC DNA]</scope>
</reference>
<feature type="domain" description="MADF" evidence="3">
    <location>
        <begin position="9"/>
        <end position="97"/>
    </location>
</feature>
<dbReference type="EMBL" id="CAXAJV020001292">
    <property type="protein sequence ID" value="CAL7941797.1"/>
    <property type="molecule type" value="Genomic_DNA"/>
</dbReference>
<evidence type="ECO:0000256" key="2">
    <source>
        <dbReference type="SAM" id="MobiDB-lite"/>
    </source>
</evidence>
<keyword evidence="1" id="KW-0175">Coiled coil</keyword>
<protein>
    <recommendedName>
        <fullName evidence="3">MADF domain-containing protein</fullName>
    </recommendedName>
</protein>
<gene>
    <name evidence="4" type="ORF">XYLVIOL_LOCUS5195</name>
</gene>
<dbReference type="Pfam" id="PF10545">
    <property type="entry name" value="MADF_DNA_bdg"/>
    <property type="match status" value="1"/>
</dbReference>
<sequence length="250" mass="29356">MWSNSKVLLFIEDLQKNECLWNRKNEYYNDRSKKIETIEYLSKKYELNVSEVEKKIRNLKCQFRREYKKLSNLKRRDSNKASWFGYEPLLFLLPEVESSGRRCPRREKQSSLYDQSEESNVPEELSVSGIQSSCEETPKEETPGPSIAFRRSSVLFRKSQASDTKDWTLNDVTNETEALRCMKALIEAISKRDEFSVYGEHIANKLRNSRKSHREIAIAQNHIDRICFNLIMGTYCEESSRHATVFEVGQ</sequence>
<proteinExistence type="predicted"/>
<accession>A0ABP1NP78</accession>
<keyword evidence="5" id="KW-1185">Reference proteome</keyword>
<name>A0ABP1NP78_XYLVO</name>
<dbReference type="InterPro" id="IPR006578">
    <property type="entry name" value="MADF-dom"/>
</dbReference>
<dbReference type="SMART" id="SM00595">
    <property type="entry name" value="MADF"/>
    <property type="match status" value="1"/>
</dbReference>
<evidence type="ECO:0000259" key="3">
    <source>
        <dbReference type="PROSITE" id="PS51029"/>
    </source>
</evidence>
<organism evidence="4 5">
    <name type="scientific">Xylocopa violacea</name>
    <name type="common">Violet carpenter bee</name>
    <name type="synonym">Apis violacea</name>
    <dbReference type="NCBI Taxonomy" id="135666"/>
    <lineage>
        <taxon>Eukaryota</taxon>
        <taxon>Metazoa</taxon>
        <taxon>Ecdysozoa</taxon>
        <taxon>Arthropoda</taxon>
        <taxon>Hexapoda</taxon>
        <taxon>Insecta</taxon>
        <taxon>Pterygota</taxon>
        <taxon>Neoptera</taxon>
        <taxon>Endopterygota</taxon>
        <taxon>Hymenoptera</taxon>
        <taxon>Apocrita</taxon>
        <taxon>Aculeata</taxon>
        <taxon>Apoidea</taxon>
        <taxon>Anthophila</taxon>
        <taxon>Apidae</taxon>
        <taxon>Xylocopa</taxon>
        <taxon>Xylocopa</taxon>
    </lineage>
</organism>
<dbReference type="PANTHER" id="PTHR21505">
    <property type="entry name" value="MADF DOMAIN-CONTAINING PROTEIN-RELATED"/>
    <property type="match status" value="1"/>
</dbReference>
<evidence type="ECO:0000313" key="5">
    <source>
        <dbReference type="Proteomes" id="UP001642520"/>
    </source>
</evidence>
<dbReference type="PROSITE" id="PS51029">
    <property type="entry name" value="MADF"/>
    <property type="match status" value="1"/>
</dbReference>
<feature type="coiled-coil region" evidence="1">
    <location>
        <begin position="42"/>
        <end position="76"/>
    </location>
</feature>
<dbReference type="PANTHER" id="PTHR21505:SF8">
    <property type="entry name" value="DPT-YFP REPRESSOR BY OVEREXPRESSION, ISOFORM D-RELATED"/>
    <property type="match status" value="1"/>
</dbReference>